<dbReference type="InterPro" id="IPR004305">
    <property type="entry name" value="Thiaminase-2/PQQC"/>
</dbReference>
<dbReference type="InterPro" id="IPR016084">
    <property type="entry name" value="Haem_Oase-like_multi-hlx"/>
</dbReference>
<reference evidence="2 3" key="1">
    <citation type="submission" date="2020-06" db="EMBL/GenBank/DDBJ databases">
        <authorList>
            <person name="Li R."/>
            <person name="Bekaert M."/>
        </authorList>
    </citation>
    <scope>NUCLEOTIDE SEQUENCE [LARGE SCALE GENOMIC DNA]</scope>
    <source>
        <strain evidence="3">wild</strain>
    </source>
</reference>
<dbReference type="Proteomes" id="UP000507470">
    <property type="component" value="Unassembled WGS sequence"/>
</dbReference>
<dbReference type="CDD" id="cd19359">
    <property type="entry name" value="TenA_C_Bt3146-like"/>
    <property type="match status" value="1"/>
</dbReference>
<proteinExistence type="predicted"/>
<dbReference type="Pfam" id="PF03070">
    <property type="entry name" value="TENA_THI-4"/>
    <property type="match status" value="1"/>
</dbReference>
<dbReference type="EMBL" id="CACVKT020005782">
    <property type="protein sequence ID" value="CAC5397942.1"/>
    <property type="molecule type" value="Genomic_DNA"/>
</dbReference>
<dbReference type="PANTHER" id="PTHR43198">
    <property type="entry name" value="BIFUNCTIONAL TH2 PROTEIN"/>
    <property type="match status" value="1"/>
</dbReference>
<dbReference type="PANTHER" id="PTHR43198:SF2">
    <property type="entry name" value="SI:CH1073-67J19.1-RELATED"/>
    <property type="match status" value="1"/>
</dbReference>
<gene>
    <name evidence="2" type="ORF">MCOR_32346</name>
</gene>
<dbReference type="SUPFAM" id="SSF48613">
    <property type="entry name" value="Heme oxygenase-like"/>
    <property type="match status" value="1"/>
</dbReference>
<dbReference type="Gene3D" id="1.20.910.10">
    <property type="entry name" value="Heme oxygenase-like"/>
    <property type="match status" value="1"/>
</dbReference>
<evidence type="ECO:0000313" key="3">
    <source>
        <dbReference type="Proteomes" id="UP000507470"/>
    </source>
</evidence>
<sequence>MPDSFNNGSNWNTKGNFTGISCYRLMAVLSTYISKIDTWQIIIHRERNLIINVYTFVDQIDFLKLFLYIIHGIDLECYVNLLSPVVYLTENKFSEWLWHETRSSRMKSLNSSFVQGVKDGTLHPTYFGRYLIQDAVFCLEFSKALEVAATKSGGRLKIFLENEVKVYKSFGEGILNDWYVQNASAVKVGPECQGFIDHLLNVSLNEDPIYIVVASIPCERLWPWLGLHQFGPYKDWVMTYFSPAYAGYHKFEAIANAAYVKGKLTKDKALQIYTKSMEGEAAFFNSIPVSVVI</sequence>
<protein>
    <recommendedName>
        <fullName evidence="1">Thiaminase-2/PQQC domain-containing protein</fullName>
    </recommendedName>
</protein>
<dbReference type="GO" id="GO:0005829">
    <property type="term" value="C:cytosol"/>
    <property type="evidence" value="ECO:0007669"/>
    <property type="project" value="TreeGrafter"/>
</dbReference>
<accession>A0A6J8CSV9</accession>
<dbReference type="GO" id="GO:0006772">
    <property type="term" value="P:thiamine metabolic process"/>
    <property type="evidence" value="ECO:0007669"/>
    <property type="project" value="UniProtKB-ARBA"/>
</dbReference>
<dbReference type="AlphaFoldDB" id="A0A6J8CSV9"/>
<evidence type="ECO:0000313" key="2">
    <source>
        <dbReference type="EMBL" id="CAC5397942.1"/>
    </source>
</evidence>
<dbReference type="OrthoDB" id="6062485at2759"/>
<organism evidence="2 3">
    <name type="scientific">Mytilus coruscus</name>
    <name type="common">Sea mussel</name>
    <dbReference type="NCBI Taxonomy" id="42192"/>
    <lineage>
        <taxon>Eukaryota</taxon>
        <taxon>Metazoa</taxon>
        <taxon>Spiralia</taxon>
        <taxon>Lophotrochozoa</taxon>
        <taxon>Mollusca</taxon>
        <taxon>Bivalvia</taxon>
        <taxon>Autobranchia</taxon>
        <taxon>Pteriomorphia</taxon>
        <taxon>Mytilida</taxon>
        <taxon>Mytiloidea</taxon>
        <taxon>Mytilidae</taxon>
        <taxon>Mytilinae</taxon>
        <taxon>Mytilus</taxon>
    </lineage>
</organism>
<feature type="domain" description="Thiaminase-2/PQQC" evidence="1">
    <location>
        <begin position="113"/>
        <end position="285"/>
    </location>
</feature>
<evidence type="ECO:0000259" key="1">
    <source>
        <dbReference type="Pfam" id="PF03070"/>
    </source>
</evidence>
<keyword evidence="3" id="KW-1185">Reference proteome</keyword>
<dbReference type="InterPro" id="IPR050967">
    <property type="entry name" value="Thiamine_Salvage_TenA"/>
</dbReference>
<name>A0A6J8CSV9_MYTCO</name>